<name>A0A915IT54_ROMCU</name>
<keyword evidence="1" id="KW-1185">Reference proteome</keyword>
<evidence type="ECO:0000313" key="1">
    <source>
        <dbReference type="Proteomes" id="UP000887565"/>
    </source>
</evidence>
<dbReference type="Proteomes" id="UP000887565">
    <property type="component" value="Unplaced"/>
</dbReference>
<protein>
    <submittedName>
        <fullName evidence="2">Uncharacterized protein</fullName>
    </submittedName>
</protein>
<dbReference type="AlphaFoldDB" id="A0A915IT54"/>
<proteinExistence type="predicted"/>
<organism evidence="1 2">
    <name type="scientific">Romanomermis culicivorax</name>
    <name type="common">Nematode worm</name>
    <dbReference type="NCBI Taxonomy" id="13658"/>
    <lineage>
        <taxon>Eukaryota</taxon>
        <taxon>Metazoa</taxon>
        <taxon>Ecdysozoa</taxon>
        <taxon>Nematoda</taxon>
        <taxon>Enoplea</taxon>
        <taxon>Dorylaimia</taxon>
        <taxon>Mermithida</taxon>
        <taxon>Mermithoidea</taxon>
        <taxon>Mermithidae</taxon>
        <taxon>Romanomermis</taxon>
    </lineage>
</organism>
<reference evidence="2" key="1">
    <citation type="submission" date="2022-11" db="UniProtKB">
        <authorList>
            <consortium name="WormBaseParasite"/>
        </authorList>
    </citation>
    <scope>IDENTIFICATION</scope>
</reference>
<sequence>KQLFQEATVFNCVSNSLYDLNNVVLNYRYDNGSFEKYSKRIPNKWFRIGELFNLNVIPSLVDRIKFLVNYVLPNGTLDEIGQMKIQSIL</sequence>
<evidence type="ECO:0000313" key="2">
    <source>
        <dbReference type="WBParaSite" id="nRc.2.0.1.t16554-RA"/>
    </source>
</evidence>
<accession>A0A915IT54</accession>
<dbReference type="WBParaSite" id="nRc.2.0.1.t16554-RA">
    <property type="protein sequence ID" value="nRc.2.0.1.t16554-RA"/>
    <property type="gene ID" value="nRc.2.0.1.g16554"/>
</dbReference>